<dbReference type="Pfam" id="PF17964">
    <property type="entry name" value="Big_10"/>
    <property type="match status" value="1"/>
</dbReference>
<dbReference type="PANTHER" id="PTHR30582:SF2">
    <property type="entry name" value="L,D-TRANSPEPTIDASE YCIB-RELATED"/>
    <property type="match status" value="1"/>
</dbReference>
<dbReference type="SUPFAM" id="SSF141523">
    <property type="entry name" value="L,D-transpeptidase catalytic domain-like"/>
    <property type="match status" value="1"/>
</dbReference>
<dbReference type="Gene3D" id="2.40.440.10">
    <property type="entry name" value="L,D-transpeptidase catalytic domain-like"/>
    <property type="match status" value="1"/>
</dbReference>
<keyword evidence="2" id="KW-0808">Transferase</keyword>
<dbReference type="PROSITE" id="PS52029">
    <property type="entry name" value="LD_TPASE"/>
    <property type="match status" value="1"/>
</dbReference>
<feature type="compositionally biased region" description="Basic and acidic residues" evidence="8">
    <location>
        <begin position="32"/>
        <end position="45"/>
    </location>
</feature>
<keyword evidence="6 7" id="KW-0961">Cell wall biogenesis/degradation</keyword>
<keyword evidence="5" id="KW-0012">Acyltransferase</keyword>
<evidence type="ECO:0000256" key="5">
    <source>
        <dbReference type="ARBA" id="ARBA00023315"/>
    </source>
</evidence>
<dbReference type="Gene3D" id="2.60.40.3710">
    <property type="match status" value="1"/>
</dbReference>
<dbReference type="Gene3D" id="2.60.40.3780">
    <property type="match status" value="1"/>
</dbReference>
<dbReference type="EMBL" id="JBHXCV010000002">
    <property type="protein sequence ID" value="MFD6792414.1"/>
    <property type="molecule type" value="Genomic_DNA"/>
</dbReference>
<dbReference type="InterPro" id="IPR038063">
    <property type="entry name" value="Transpep_catalytic_dom"/>
</dbReference>
<feature type="region of interest" description="Disordered" evidence="8">
    <location>
        <begin position="1"/>
        <end position="45"/>
    </location>
</feature>
<dbReference type="CDD" id="cd13432">
    <property type="entry name" value="LDT_IgD_like_2"/>
    <property type="match status" value="1"/>
</dbReference>
<proteinExistence type="predicted"/>
<feature type="active site" description="Proton donor/acceptor" evidence="7">
    <location>
        <position position="304"/>
    </location>
</feature>
<keyword evidence="4 7" id="KW-0573">Peptidoglycan synthesis</keyword>
<dbReference type="InterPro" id="IPR041280">
    <property type="entry name" value="Big_10"/>
</dbReference>
<feature type="active site" description="Nucleophile" evidence="7">
    <location>
        <position position="322"/>
    </location>
</feature>
<dbReference type="CDD" id="cd16913">
    <property type="entry name" value="YkuD_like"/>
    <property type="match status" value="1"/>
</dbReference>
<comment type="pathway">
    <text evidence="1 7">Cell wall biogenesis; peptidoglycan biosynthesis.</text>
</comment>
<evidence type="ECO:0000256" key="3">
    <source>
        <dbReference type="ARBA" id="ARBA00022960"/>
    </source>
</evidence>
<evidence type="ECO:0000313" key="10">
    <source>
        <dbReference type="EMBL" id="MFD6792414.1"/>
    </source>
</evidence>
<evidence type="ECO:0000256" key="7">
    <source>
        <dbReference type="PROSITE-ProRule" id="PRU01373"/>
    </source>
</evidence>
<sequence length="377" mass="41100">MLWLAACTGSTPQQRNAGMQDSTPEPAPAAEVDLRPGDGEADVEPRDDVSVTVEHGTLDNVTLTADAGEQVDGELAENGRSWTATERLGYGKRYRWTGTATNAEGKESPVTGSFETVKPTAIHSASLNVGDGGTYGVAMPISITFDEPVENKAAVERALSVETSTATEGSWAWLELDTAVHWRPKEYWQPGTEVSVSGDLYGLELSDGAYAESDVSSTFTIGRRQLVRANTQSHRMKVFVDGKQTADYPASFGLDSDPGRVTRSGTHVVMTKHSEYYMNNPAYDYEDFRVEWAVRISNNGEFTHAAPWSVGSQGYDNVSHGCINLAPADALEYYNLAQTGDPFEVRGSSVPLGPRDGDYHDWSYSWPEWTSMSALQD</sequence>
<dbReference type="InterPro" id="IPR050979">
    <property type="entry name" value="LD-transpeptidase"/>
</dbReference>
<dbReference type="PANTHER" id="PTHR30582">
    <property type="entry name" value="L,D-TRANSPEPTIDASE"/>
    <property type="match status" value="1"/>
</dbReference>
<evidence type="ECO:0000259" key="9">
    <source>
        <dbReference type="PROSITE" id="PS52029"/>
    </source>
</evidence>
<reference evidence="10 11" key="1">
    <citation type="submission" date="2024-09" db="EMBL/GenBank/DDBJ databases">
        <title>The Natural Products Discovery Center: Release of the First 8490 Sequenced Strains for Exploring Actinobacteria Biosynthetic Diversity.</title>
        <authorList>
            <person name="Kalkreuter E."/>
            <person name="Kautsar S.A."/>
            <person name="Yang D."/>
            <person name="Bader C.D."/>
            <person name="Teijaro C.N."/>
            <person name="Fluegel L."/>
            <person name="Davis C.M."/>
            <person name="Simpson J.R."/>
            <person name="Lauterbach L."/>
            <person name="Steele A.D."/>
            <person name="Gui C."/>
            <person name="Meng S."/>
            <person name="Li G."/>
            <person name="Viehrig K."/>
            <person name="Ye F."/>
            <person name="Su P."/>
            <person name="Kiefer A.F."/>
            <person name="Nichols A."/>
            <person name="Cepeda A.J."/>
            <person name="Yan W."/>
            <person name="Fan B."/>
            <person name="Jiang Y."/>
            <person name="Adhikari A."/>
            <person name="Zheng C.-J."/>
            <person name="Schuster L."/>
            <person name="Cowan T.M."/>
            <person name="Smanski M.J."/>
            <person name="Chevrette M.G."/>
            <person name="De Carvalho L.P.S."/>
            <person name="Shen B."/>
        </authorList>
    </citation>
    <scope>NUCLEOTIDE SEQUENCE [LARGE SCALE GENOMIC DNA]</scope>
    <source>
        <strain evidence="10 11">NPDC060353</strain>
    </source>
</reference>
<evidence type="ECO:0000256" key="6">
    <source>
        <dbReference type="ARBA" id="ARBA00023316"/>
    </source>
</evidence>
<accession>A0ABW6FXP5</accession>
<comment type="caution">
    <text evidence="10">The sequence shown here is derived from an EMBL/GenBank/DDBJ whole genome shotgun (WGS) entry which is preliminary data.</text>
</comment>
<name>A0ABW6FXP5_9PSEU</name>
<keyword evidence="11" id="KW-1185">Reference proteome</keyword>
<evidence type="ECO:0000256" key="4">
    <source>
        <dbReference type="ARBA" id="ARBA00022984"/>
    </source>
</evidence>
<organism evidence="10 11">
    <name type="scientific">Prauserella salsuginis</name>
    <dbReference type="NCBI Taxonomy" id="387889"/>
    <lineage>
        <taxon>Bacteria</taxon>
        <taxon>Bacillati</taxon>
        <taxon>Actinomycetota</taxon>
        <taxon>Actinomycetes</taxon>
        <taxon>Pseudonocardiales</taxon>
        <taxon>Pseudonocardiaceae</taxon>
        <taxon>Prauserella</taxon>
        <taxon>Prauserella salsuginis group</taxon>
    </lineage>
</organism>
<dbReference type="Proteomes" id="UP001598673">
    <property type="component" value="Unassembled WGS sequence"/>
</dbReference>
<evidence type="ECO:0000256" key="2">
    <source>
        <dbReference type="ARBA" id="ARBA00022679"/>
    </source>
</evidence>
<dbReference type="Pfam" id="PF03734">
    <property type="entry name" value="YkuD"/>
    <property type="match status" value="1"/>
</dbReference>
<feature type="compositionally biased region" description="Polar residues" evidence="8">
    <location>
        <begin position="8"/>
        <end position="23"/>
    </location>
</feature>
<gene>
    <name evidence="10" type="ORF">ACFWGY_03690</name>
</gene>
<keyword evidence="3 7" id="KW-0133">Cell shape</keyword>
<evidence type="ECO:0000256" key="8">
    <source>
        <dbReference type="SAM" id="MobiDB-lite"/>
    </source>
</evidence>
<feature type="domain" description="L,D-TPase catalytic" evidence="9">
    <location>
        <begin position="225"/>
        <end position="346"/>
    </location>
</feature>
<dbReference type="RefSeq" id="WP_307876844.1">
    <property type="nucleotide sequence ID" value="NZ_JBHXCV010000002.1"/>
</dbReference>
<evidence type="ECO:0000256" key="1">
    <source>
        <dbReference type="ARBA" id="ARBA00004752"/>
    </source>
</evidence>
<protein>
    <submittedName>
        <fullName evidence="10">Ig-like domain-containing protein</fullName>
    </submittedName>
</protein>
<evidence type="ECO:0000313" key="11">
    <source>
        <dbReference type="Proteomes" id="UP001598673"/>
    </source>
</evidence>
<dbReference type="InterPro" id="IPR005490">
    <property type="entry name" value="LD_TPept_cat_dom"/>
</dbReference>